<keyword evidence="7 11" id="KW-0418">Kinase</keyword>
<evidence type="ECO:0000256" key="2">
    <source>
        <dbReference type="ARBA" id="ARBA00012154"/>
    </source>
</evidence>
<dbReference type="GO" id="GO:0008652">
    <property type="term" value="P:amino acid biosynthetic process"/>
    <property type="evidence" value="ECO:0007669"/>
    <property type="project" value="UniProtKB-KW"/>
</dbReference>
<dbReference type="InterPro" id="IPR031322">
    <property type="entry name" value="Shikimate/glucono_kinase"/>
</dbReference>
<dbReference type="GO" id="GO:0004765">
    <property type="term" value="F:shikimate kinase activity"/>
    <property type="evidence" value="ECO:0007669"/>
    <property type="project" value="UniProtKB-UniRule"/>
</dbReference>
<dbReference type="NCBIfam" id="NF002988">
    <property type="entry name" value="PRK03731.1"/>
    <property type="match status" value="1"/>
</dbReference>
<comment type="subunit">
    <text evidence="11">Monomer.</text>
</comment>
<accession>A0A1G9JMR9</accession>
<feature type="binding site" evidence="11">
    <location>
        <position position="79"/>
    </location>
    <ligand>
        <name>substrate</name>
    </ligand>
</feature>
<dbReference type="UniPathway" id="UPA00053">
    <property type="reaction ID" value="UER00088"/>
</dbReference>
<evidence type="ECO:0000256" key="10">
    <source>
        <dbReference type="ARBA" id="ARBA00048567"/>
    </source>
</evidence>
<dbReference type="PANTHER" id="PTHR21087:SF21">
    <property type="entry name" value="SHIKIMATE KINASE 2"/>
    <property type="match status" value="1"/>
</dbReference>
<dbReference type="OrthoDB" id="9800332at2"/>
<comment type="cofactor">
    <cofactor evidence="11">
        <name>Mg(2+)</name>
        <dbReference type="ChEBI" id="CHEBI:18420"/>
    </cofactor>
    <text evidence="11">Binds 1 Mg(2+) ion per subunit.</text>
</comment>
<comment type="similarity">
    <text evidence="11">Belongs to the shikimate kinase family.</text>
</comment>
<dbReference type="RefSeq" id="WP_092162304.1">
    <property type="nucleotide sequence ID" value="NZ_FNGA01000004.1"/>
</dbReference>
<dbReference type="PANTHER" id="PTHR21087">
    <property type="entry name" value="SHIKIMATE KINASE"/>
    <property type="match status" value="1"/>
</dbReference>
<evidence type="ECO:0000256" key="6">
    <source>
        <dbReference type="ARBA" id="ARBA00022741"/>
    </source>
</evidence>
<keyword evidence="6 11" id="KW-0547">Nucleotide-binding</keyword>
<dbReference type="GO" id="GO:0009423">
    <property type="term" value="P:chorismate biosynthetic process"/>
    <property type="evidence" value="ECO:0007669"/>
    <property type="project" value="UniProtKB-UniRule"/>
</dbReference>
<evidence type="ECO:0000313" key="12">
    <source>
        <dbReference type="EMBL" id="SDL38808.1"/>
    </source>
</evidence>
<dbReference type="InterPro" id="IPR023000">
    <property type="entry name" value="Shikimate_kinase_CS"/>
</dbReference>
<keyword evidence="9 11" id="KW-0057">Aromatic amino acid biosynthesis</keyword>
<reference evidence="13" key="1">
    <citation type="submission" date="2016-10" db="EMBL/GenBank/DDBJ databases">
        <authorList>
            <person name="Varghese N."/>
            <person name="Submissions S."/>
        </authorList>
    </citation>
    <scope>NUCLEOTIDE SEQUENCE [LARGE SCALE GENOMIC DNA]</scope>
    <source>
        <strain evidence="13">DSM 16995</strain>
    </source>
</reference>
<evidence type="ECO:0000256" key="5">
    <source>
        <dbReference type="ARBA" id="ARBA00022679"/>
    </source>
</evidence>
<dbReference type="InterPro" id="IPR000623">
    <property type="entry name" value="Shikimate_kinase/TSH1"/>
</dbReference>
<protein>
    <recommendedName>
        <fullName evidence="2 11">Shikimate kinase</fullName>
        <shortName evidence="11">SK</shortName>
        <ecNumber evidence="2 11">2.7.1.71</ecNumber>
    </recommendedName>
</protein>
<dbReference type="EC" id="2.7.1.71" evidence="2 11"/>
<keyword evidence="11" id="KW-0479">Metal-binding</keyword>
<keyword evidence="5 11" id="KW-0808">Transferase</keyword>
<comment type="catalytic activity">
    <reaction evidence="10 11">
        <text>shikimate + ATP = 3-phosphoshikimate + ADP + H(+)</text>
        <dbReference type="Rhea" id="RHEA:13121"/>
        <dbReference type="ChEBI" id="CHEBI:15378"/>
        <dbReference type="ChEBI" id="CHEBI:30616"/>
        <dbReference type="ChEBI" id="CHEBI:36208"/>
        <dbReference type="ChEBI" id="CHEBI:145989"/>
        <dbReference type="ChEBI" id="CHEBI:456216"/>
        <dbReference type="EC" id="2.7.1.71"/>
    </reaction>
</comment>
<dbReference type="InterPro" id="IPR027417">
    <property type="entry name" value="P-loop_NTPase"/>
</dbReference>
<dbReference type="HAMAP" id="MF_00109">
    <property type="entry name" value="Shikimate_kinase"/>
    <property type="match status" value="1"/>
</dbReference>
<dbReference type="PROSITE" id="PS01128">
    <property type="entry name" value="SHIKIMATE_KINASE"/>
    <property type="match status" value="1"/>
</dbReference>
<evidence type="ECO:0000256" key="4">
    <source>
        <dbReference type="ARBA" id="ARBA00022605"/>
    </source>
</evidence>
<dbReference type="Proteomes" id="UP000199053">
    <property type="component" value="Unassembled WGS sequence"/>
</dbReference>
<sequence>MNKIFLVGPRACGKTTVGRAVAKGLQFDFYDSDALIVEKAGCEISTFVEANGWEAFRDIESDVLKFLSETERSVVSCGGGIVVREKNFEILKKSFTVYLKTDVDTLVQRLSANPEHGQRPSLTGKSLVEEVNEILEAREKLYSGCAAVTVDGAGSVQEICERIVGAFKIIENGDDK</sequence>
<comment type="caution">
    <text evidence="11">Lacks conserved residue(s) required for the propagation of feature annotation.</text>
</comment>
<evidence type="ECO:0000256" key="1">
    <source>
        <dbReference type="ARBA" id="ARBA00004842"/>
    </source>
</evidence>
<dbReference type="GO" id="GO:0005524">
    <property type="term" value="F:ATP binding"/>
    <property type="evidence" value="ECO:0007669"/>
    <property type="project" value="UniProtKB-UniRule"/>
</dbReference>
<feature type="binding site" evidence="11">
    <location>
        <position position="15"/>
    </location>
    <ligand>
        <name>Mg(2+)</name>
        <dbReference type="ChEBI" id="CHEBI:18420"/>
    </ligand>
</feature>
<dbReference type="PRINTS" id="PR01100">
    <property type="entry name" value="SHIKIMTKNASE"/>
</dbReference>
<evidence type="ECO:0000256" key="9">
    <source>
        <dbReference type="ARBA" id="ARBA00023141"/>
    </source>
</evidence>
<dbReference type="SUPFAM" id="SSF52540">
    <property type="entry name" value="P-loop containing nucleoside triphosphate hydrolases"/>
    <property type="match status" value="1"/>
</dbReference>
<feature type="binding site" evidence="11">
    <location>
        <position position="138"/>
    </location>
    <ligand>
        <name>substrate</name>
    </ligand>
</feature>
<keyword evidence="13" id="KW-1185">Reference proteome</keyword>
<dbReference type="Pfam" id="PF01202">
    <property type="entry name" value="SKI"/>
    <property type="match status" value="1"/>
</dbReference>
<proteinExistence type="inferred from homology"/>
<keyword evidence="4 11" id="KW-0028">Amino-acid biosynthesis</keyword>
<gene>
    <name evidence="11" type="primary">aroK</name>
    <name evidence="12" type="ORF">SAMN05660337_2870</name>
</gene>
<evidence type="ECO:0000313" key="13">
    <source>
        <dbReference type="Proteomes" id="UP000199053"/>
    </source>
</evidence>
<comment type="pathway">
    <text evidence="1 11">Metabolic intermediate biosynthesis; chorismate biosynthesis; chorismate from D-erythrose 4-phosphate and phosphoenolpyruvate: step 5/7.</text>
</comment>
<dbReference type="GO" id="GO:0009073">
    <property type="term" value="P:aromatic amino acid family biosynthetic process"/>
    <property type="evidence" value="ECO:0007669"/>
    <property type="project" value="UniProtKB-KW"/>
</dbReference>
<comment type="function">
    <text evidence="11">Catalyzes the specific phosphorylation of the 3-hydroxyl group of shikimic acid using ATP as a cosubstrate.</text>
</comment>
<feature type="binding site" evidence="11">
    <location>
        <position position="57"/>
    </location>
    <ligand>
        <name>substrate</name>
    </ligand>
</feature>
<dbReference type="GO" id="GO:0000287">
    <property type="term" value="F:magnesium ion binding"/>
    <property type="evidence" value="ECO:0007669"/>
    <property type="project" value="UniProtKB-UniRule"/>
</dbReference>
<keyword evidence="11" id="KW-0460">Magnesium</keyword>
<feature type="binding site" evidence="11">
    <location>
        <position position="119"/>
    </location>
    <ligand>
        <name>ATP</name>
        <dbReference type="ChEBI" id="CHEBI:30616"/>
    </ligand>
</feature>
<comment type="subcellular location">
    <subcellularLocation>
        <location evidence="11">Cytoplasm</location>
    </subcellularLocation>
</comment>
<dbReference type="AlphaFoldDB" id="A0A1G9JMR9"/>
<keyword evidence="3 11" id="KW-0963">Cytoplasm</keyword>
<dbReference type="EMBL" id="FNGA01000004">
    <property type="protein sequence ID" value="SDL38808.1"/>
    <property type="molecule type" value="Genomic_DNA"/>
</dbReference>
<dbReference type="GO" id="GO:0005829">
    <property type="term" value="C:cytosol"/>
    <property type="evidence" value="ECO:0007669"/>
    <property type="project" value="TreeGrafter"/>
</dbReference>
<dbReference type="CDD" id="cd00464">
    <property type="entry name" value="SK"/>
    <property type="match status" value="1"/>
</dbReference>
<feature type="binding site" evidence="11">
    <location>
        <position position="33"/>
    </location>
    <ligand>
        <name>substrate</name>
    </ligand>
</feature>
<evidence type="ECO:0000256" key="8">
    <source>
        <dbReference type="ARBA" id="ARBA00022840"/>
    </source>
</evidence>
<evidence type="ECO:0000256" key="11">
    <source>
        <dbReference type="HAMAP-Rule" id="MF_00109"/>
    </source>
</evidence>
<feature type="binding site" evidence="11">
    <location>
        <begin position="11"/>
        <end position="16"/>
    </location>
    <ligand>
        <name>ATP</name>
        <dbReference type="ChEBI" id="CHEBI:30616"/>
    </ligand>
</feature>
<evidence type="ECO:0000256" key="3">
    <source>
        <dbReference type="ARBA" id="ARBA00022490"/>
    </source>
</evidence>
<dbReference type="STRING" id="246191.SAMN05660337_2870"/>
<organism evidence="12 13">
    <name type="scientific">Maridesulfovibrio ferrireducens</name>
    <dbReference type="NCBI Taxonomy" id="246191"/>
    <lineage>
        <taxon>Bacteria</taxon>
        <taxon>Pseudomonadati</taxon>
        <taxon>Thermodesulfobacteriota</taxon>
        <taxon>Desulfovibrionia</taxon>
        <taxon>Desulfovibrionales</taxon>
        <taxon>Desulfovibrionaceae</taxon>
        <taxon>Maridesulfovibrio</taxon>
    </lineage>
</organism>
<evidence type="ECO:0000256" key="7">
    <source>
        <dbReference type="ARBA" id="ARBA00022777"/>
    </source>
</evidence>
<keyword evidence="8 11" id="KW-0067">ATP-binding</keyword>
<dbReference type="Gene3D" id="3.40.50.300">
    <property type="entry name" value="P-loop containing nucleotide triphosphate hydrolases"/>
    <property type="match status" value="1"/>
</dbReference>
<name>A0A1G9JMR9_9BACT</name>